<dbReference type="GO" id="GO:0003677">
    <property type="term" value="F:DNA binding"/>
    <property type="evidence" value="ECO:0007669"/>
    <property type="project" value="UniProtKB-KW"/>
</dbReference>
<dbReference type="AlphaFoldDB" id="A0A542DRY3"/>
<comment type="caution">
    <text evidence="5">The sequence shown here is derived from an EMBL/GenBank/DDBJ whole genome shotgun (WGS) entry which is preliminary data.</text>
</comment>
<dbReference type="EMBL" id="VFML01000001">
    <property type="protein sequence ID" value="TQJ05755.1"/>
    <property type="molecule type" value="Genomic_DNA"/>
</dbReference>
<evidence type="ECO:0000313" key="5">
    <source>
        <dbReference type="EMBL" id="TQJ05755.1"/>
    </source>
</evidence>
<gene>
    <name evidence="5" type="ORF">FB471_5593</name>
</gene>
<evidence type="ECO:0000256" key="1">
    <source>
        <dbReference type="ARBA" id="ARBA00023015"/>
    </source>
</evidence>
<dbReference type="SUPFAM" id="SSF46894">
    <property type="entry name" value="C-terminal effector domain of the bipartite response regulators"/>
    <property type="match status" value="1"/>
</dbReference>
<dbReference type="PRINTS" id="PR00038">
    <property type="entry name" value="HTHLUXR"/>
</dbReference>
<dbReference type="InterPro" id="IPR036388">
    <property type="entry name" value="WH-like_DNA-bd_sf"/>
</dbReference>
<dbReference type="PANTHER" id="PTHR44688:SF16">
    <property type="entry name" value="DNA-BINDING TRANSCRIPTIONAL ACTIVATOR DEVR_DOSR"/>
    <property type="match status" value="1"/>
</dbReference>
<name>A0A542DRY3_AMYCI</name>
<proteinExistence type="predicted"/>
<dbReference type="GO" id="GO:0006355">
    <property type="term" value="P:regulation of DNA-templated transcription"/>
    <property type="evidence" value="ECO:0007669"/>
    <property type="project" value="InterPro"/>
</dbReference>
<dbReference type="SMART" id="SM00421">
    <property type="entry name" value="HTH_LUXR"/>
    <property type="match status" value="1"/>
</dbReference>
<dbReference type="InterPro" id="IPR041664">
    <property type="entry name" value="AAA_16"/>
</dbReference>
<evidence type="ECO:0000259" key="4">
    <source>
        <dbReference type="PROSITE" id="PS50043"/>
    </source>
</evidence>
<dbReference type="Pfam" id="PF13191">
    <property type="entry name" value="AAA_16"/>
    <property type="match status" value="1"/>
</dbReference>
<dbReference type="PANTHER" id="PTHR44688">
    <property type="entry name" value="DNA-BINDING TRANSCRIPTIONAL ACTIVATOR DEVR_DOSR"/>
    <property type="match status" value="1"/>
</dbReference>
<dbReference type="CDD" id="cd06170">
    <property type="entry name" value="LuxR_C_like"/>
    <property type="match status" value="1"/>
</dbReference>
<evidence type="ECO:0000313" key="6">
    <source>
        <dbReference type="Proteomes" id="UP000320876"/>
    </source>
</evidence>
<reference evidence="5 6" key="1">
    <citation type="submission" date="2019-06" db="EMBL/GenBank/DDBJ databases">
        <title>Sequencing the genomes of 1000 actinobacteria strains.</title>
        <authorList>
            <person name="Klenk H.-P."/>
        </authorList>
    </citation>
    <scope>NUCLEOTIDE SEQUENCE [LARGE SCALE GENOMIC DNA]</scope>
    <source>
        <strain evidence="5 6">DSM 45679</strain>
    </source>
</reference>
<feature type="domain" description="HTH luxR-type" evidence="4">
    <location>
        <begin position="799"/>
        <end position="863"/>
    </location>
</feature>
<dbReference type="Proteomes" id="UP000320876">
    <property type="component" value="Unassembled WGS sequence"/>
</dbReference>
<evidence type="ECO:0000256" key="3">
    <source>
        <dbReference type="ARBA" id="ARBA00023163"/>
    </source>
</evidence>
<sequence length="863" mass="90780">MVCGEAGAGKSALLAEAAGEASGLTVLTCTGVESEGELAFAGLHQVLAPVASGLDALPADQAEALRCALGRSAGSASDYLVSAGALALLGVAAVDRAVLVVVDDAQWLDHASMGALTFAARRVSDAGIAMLFGVRSADGHALGRAGLPEVRLGGLDPDSGAKLLADRGWLPPPAVGAALITATGGNPLALVELARVRSRRALVDEALVQGTVPVGARLRGWFTVQVDRLPRLSRNLLVVAAAEETGSLVTVLGAAGRLGLPASALSAAEAEGLVDVAGGTLRFRHPLIRSASYTASSWQFRTAAHGAIAEVLEADGAWERATWHRASAEPGQDEGLATALEAAATTAGGRGGIATAAVLLRRAARLSTTAEGRASRLAAAAHAAWKSGQVDLGRELLSEAPANPPGAAGVLVARSRGLIEIAEGDPAAAFAQLSRGADLAGDDTKQVVGLLFMAVSAAYHAGRFDDAVGAARRIAGSGFRDHGRWLESALDGTLTPDDADPWRILDAGADLPGEQDAHRWLWPLVITWLGPRPRLAREFGELAHERLRATGMLTILTMISPWLADLAHQLGRWREADELAREGLRFAVDNGQRTIETCLAGMLARFAALRGERPETMSPALGNHAAGAELTWALGLWALAEGDYPQSADRLAALTEPGSACEHTWTVRRAAADIVEALVRAERTGEAEEVVATFAPWAERSTLPWAHAQLHRSRALLATDGSAAKHFDESAKYLADLPFERARVALLHGEWLRRSRRQREAARHLRLATELYTQLGAHRWAMIAAAQLRAAGASSARRSSPGIPGLTPQELQIVRLAGQGLTNREIGTRLFLSPRTVGYHLHKLFPKLGVANRAQLRDLDLSE</sequence>
<keyword evidence="1" id="KW-0805">Transcription regulation</keyword>
<dbReference type="Pfam" id="PF00196">
    <property type="entry name" value="GerE"/>
    <property type="match status" value="1"/>
</dbReference>
<keyword evidence="2" id="KW-0238">DNA-binding</keyword>
<dbReference type="InterPro" id="IPR016032">
    <property type="entry name" value="Sig_transdc_resp-reg_C-effctor"/>
</dbReference>
<organism evidence="5 6">
    <name type="scientific">Amycolatopsis cihanbeyliensis</name>
    <dbReference type="NCBI Taxonomy" id="1128664"/>
    <lineage>
        <taxon>Bacteria</taxon>
        <taxon>Bacillati</taxon>
        <taxon>Actinomycetota</taxon>
        <taxon>Actinomycetes</taxon>
        <taxon>Pseudonocardiales</taxon>
        <taxon>Pseudonocardiaceae</taxon>
        <taxon>Amycolatopsis</taxon>
    </lineage>
</organism>
<dbReference type="InterPro" id="IPR000792">
    <property type="entry name" value="Tscrpt_reg_LuxR_C"/>
</dbReference>
<dbReference type="Gene3D" id="1.10.10.10">
    <property type="entry name" value="Winged helix-like DNA-binding domain superfamily/Winged helix DNA-binding domain"/>
    <property type="match status" value="1"/>
</dbReference>
<protein>
    <submittedName>
        <fullName evidence="5">AAA ATPase-like protein</fullName>
    </submittedName>
</protein>
<accession>A0A542DRY3</accession>
<dbReference type="PROSITE" id="PS50043">
    <property type="entry name" value="HTH_LUXR_2"/>
    <property type="match status" value="1"/>
</dbReference>
<keyword evidence="6" id="KW-1185">Reference proteome</keyword>
<keyword evidence="3" id="KW-0804">Transcription</keyword>
<evidence type="ECO:0000256" key="2">
    <source>
        <dbReference type="ARBA" id="ARBA00023125"/>
    </source>
</evidence>